<dbReference type="InterPro" id="IPR028994">
    <property type="entry name" value="Integrin_alpha_N"/>
</dbReference>
<dbReference type="Proteomes" id="UP000198656">
    <property type="component" value="Unassembled WGS sequence"/>
</dbReference>
<evidence type="ECO:0008006" key="3">
    <source>
        <dbReference type="Google" id="ProtNLM"/>
    </source>
</evidence>
<organism evidence="1 2">
    <name type="scientific">Desulfosporosinus hippei DSM 8344</name>
    <dbReference type="NCBI Taxonomy" id="1121419"/>
    <lineage>
        <taxon>Bacteria</taxon>
        <taxon>Bacillati</taxon>
        <taxon>Bacillota</taxon>
        <taxon>Clostridia</taxon>
        <taxon>Eubacteriales</taxon>
        <taxon>Desulfitobacteriaceae</taxon>
        <taxon>Desulfosporosinus</taxon>
    </lineage>
</organism>
<accession>A0A1G7VR19</accession>
<evidence type="ECO:0000313" key="2">
    <source>
        <dbReference type="Proteomes" id="UP000198656"/>
    </source>
</evidence>
<reference evidence="2" key="1">
    <citation type="submission" date="2016-10" db="EMBL/GenBank/DDBJ databases">
        <authorList>
            <person name="Varghese N."/>
            <person name="Submissions S."/>
        </authorList>
    </citation>
    <scope>NUCLEOTIDE SEQUENCE [LARGE SCALE GENOMIC DNA]</scope>
    <source>
        <strain evidence="2">DSM 8344</strain>
    </source>
</reference>
<protein>
    <recommendedName>
        <fullName evidence="3">VCBS repeat-containing protein</fullName>
    </recommendedName>
</protein>
<dbReference type="SUPFAM" id="SSF69318">
    <property type="entry name" value="Integrin alpha N-terminal domain"/>
    <property type="match status" value="1"/>
</dbReference>
<name>A0A1G7VR19_9FIRM</name>
<gene>
    <name evidence="1" type="ORF">SAMN05443529_104209</name>
</gene>
<evidence type="ECO:0000313" key="1">
    <source>
        <dbReference type="EMBL" id="SDG62262.1"/>
    </source>
</evidence>
<keyword evidence="2" id="KW-1185">Reference proteome</keyword>
<dbReference type="AlphaFoldDB" id="A0A1G7VR19"/>
<dbReference type="EMBL" id="FNCP01000004">
    <property type="protein sequence ID" value="SDG62262.1"/>
    <property type="molecule type" value="Genomic_DNA"/>
</dbReference>
<proteinExistence type="predicted"/>
<sequence length="170" mass="19449">MDAYANKYLIKIIQTEYKKPLSPGEQDFSPYVSRYRGWFNLLVQDSRGEITSRVSINNYFGNEDLAFGGPIDLVFNDYNQDGDEDFAIGRPRKDSPEFQYVLFSINSEGRVYNLPAGGYKEDGFIYSAGTNATFTSDNGENRIVVTLCDLIKKYVRGKYLWNGNKYVFSN</sequence>
<dbReference type="STRING" id="1121419.SAMN05443529_104209"/>